<dbReference type="Pfam" id="PF13641">
    <property type="entry name" value="Glyco_tranf_2_3"/>
    <property type="match status" value="1"/>
</dbReference>
<dbReference type="EMBL" id="BONN01000013">
    <property type="protein sequence ID" value="GIG34186.1"/>
    <property type="molecule type" value="Genomic_DNA"/>
</dbReference>
<dbReference type="EC" id="2.4.1.289" evidence="3"/>
<comment type="caution">
    <text evidence="3">The sequence shown here is derived from an EMBL/GenBank/DDBJ whole genome shotgun (WGS) entry which is preliminary data.</text>
</comment>
<dbReference type="InterPro" id="IPR029044">
    <property type="entry name" value="Nucleotide-diphossugar_trans"/>
</dbReference>
<evidence type="ECO:0000256" key="1">
    <source>
        <dbReference type="SAM" id="MobiDB-lite"/>
    </source>
</evidence>
<evidence type="ECO:0000313" key="5">
    <source>
        <dbReference type="Proteomes" id="UP000618382"/>
    </source>
</evidence>
<accession>A0A7Y9FDB7</accession>
<proteinExistence type="predicted"/>
<keyword evidence="3" id="KW-0808">Transferase</keyword>
<reference evidence="3 4" key="1">
    <citation type="submission" date="2020-07" db="EMBL/GenBank/DDBJ databases">
        <title>Sequencing the genomes of 1000 actinobacteria strains.</title>
        <authorList>
            <person name="Klenk H.-P."/>
        </authorList>
    </citation>
    <scope>NUCLEOTIDE SEQUENCE [LARGE SCALE GENOMIC DNA]</scope>
    <source>
        <strain evidence="3 4">DSM 24482</strain>
    </source>
</reference>
<gene>
    <name evidence="2" type="primary">wbbL</name>
    <name evidence="3" type="ORF">BKA21_000759</name>
    <name evidence="2" type="ORF">Col01nite_33450</name>
</gene>
<dbReference type="Gene3D" id="3.90.550.10">
    <property type="entry name" value="Spore Coat Polysaccharide Biosynthesis Protein SpsA, Chain A"/>
    <property type="match status" value="1"/>
</dbReference>
<evidence type="ECO:0000313" key="3">
    <source>
        <dbReference type="EMBL" id="NYD85210.1"/>
    </source>
</evidence>
<dbReference type="SUPFAM" id="SSF53448">
    <property type="entry name" value="Nucleotide-diphospho-sugar transferases"/>
    <property type="match status" value="1"/>
</dbReference>
<evidence type="ECO:0000313" key="2">
    <source>
        <dbReference type="EMBL" id="GIG34186.1"/>
    </source>
</evidence>
<dbReference type="GO" id="GO:0102096">
    <property type="term" value="F:decaprenyl-N-acetyl-alpha-D-glucosaminyl-pyrophosphate:dTDP-alpha-L-rhamnose rhamnosyltransferase activity"/>
    <property type="evidence" value="ECO:0007669"/>
    <property type="project" value="UniProtKB-EC"/>
</dbReference>
<dbReference type="PANTHER" id="PTHR43179">
    <property type="entry name" value="RHAMNOSYLTRANSFERASE WBBL"/>
    <property type="match status" value="1"/>
</dbReference>
<organism evidence="3 4">
    <name type="scientific">Cellulomonas oligotrophica</name>
    <dbReference type="NCBI Taxonomy" id="931536"/>
    <lineage>
        <taxon>Bacteria</taxon>
        <taxon>Bacillati</taxon>
        <taxon>Actinomycetota</taxon>
        <taxon>Actinomycetes</taxon>
        <taxon>Micrococcales</taxon>
        <taxon>Cellulomonadaceae</taxon>
        <taxon>Cellulomonas</taxon>
    </lineage>
</organism>
<dbReference type="CDD" id="cd04186">
    <property type="entry name" value="GT_2_like_c"/>
    <property type="match status" value="1"/>
</dbReference>
<dbReference type="Proteomes" id="UP000577956">
    <property type="component" value="Unassembled WGS sequence"/>
</dbReference>
<name>A0A7Y9FDB7_9CELL</name>
<keyword evidence="3" id="KW-0328">Glycosyltransferase</keyword>
<dbReference type="EMBL" id="JACCBK010000001">
    <property type="protein sequence ID" value="NYD85210.1"/>
    <property type="molecule type" value="Genomic_DNA"/>
</dbReference>
<feature type="region of interest" description="Disordered" evidence="1">
    <location>
        <begin position="1"/>
        <end position="27"/>
    </location>
</feature>
<sequence length="316" mass="33870">MSATSPAPSPSSPAHAPEAVPADATARAASRSAATRVRVVCVVFHPGDELDRFVRTLATATADPVELVIVDNGTDQTVASRVADAAGASLVVPGRNLGYGAAANLGCQGASTPYLVVANSDIEWTPGSLDRLLAAGDEQPTAGALGPMLLNTDGSVYPSARALPSLAAGAGHAIFAKPWPNNPWTRTYQARHETMGGYLRAAGWLSGACLVLRRAAFEQIGGFDESYFMFFEDVDLGERLGRAGWENVYVPDVHVTHVGGTSWRQRPAPMIRAHHASARQYLGRRYRRWYQAPVRLALSLGLRVRERVQMRATERA</sequence>
<dbReference type="AlphaFoldDB" id="A0A7Y9FDB7"/>
<protein>
    <submittedName>
        <fullName evidence="3">N-acetylglucosaminyl-diphospho-decaprenol L-rhamnosyltransferase</fullName>
        <ecNumber evidence="3">2.4.1.289</ecNumber>
    </submittedName>
    <submittedName>
        <fullName evidence="2">dTDP-rhamnosyl transferase</fullName>
    </submittedName>
</protein>
<evidence type="ECO:0000313" key="4">
    <source>
        <dbReference type="Proteomes" id="UP000577956"/>
    </source>
</evidence>
<dbReference type="RefSeq" id="WP_140458563.1">
    <property type="nucleotide sequence ID" value="NZ_BAABFI010000028.1"/>
</dbReference>
<dbReference type="Proteomes" id="UP000618382">
    <property type="component" value="Unassembled WGS sequence"/>
</dbReference>
<keyword evidence="5" id="KW-1185">Reference proteome</keyword>
<reference evidence="2 5" key="2">
    <citation type="submission" date="2021-01" db="EMBL/GenBank/DDBJ databases">
        <title>Whole genome shotgun sequence of Cellulomonas oligotrophica NBRC 109435.</title>
        <authorList>
            <person name="Komaki H."/>
            <person name="Tamura T."/>
        </authorList>
    </citation>
    <scope>NUCLEOTIDE SEQUENCE [LARGE SCALE GENOMIC DNA]</scope>
    <source>
        <strain evidence="2 5">NBRC 109435</strain>
    </source>
</reference>
<dbReference type="PANTHER" id="PTHR43179:SF7">
    <property type="entry name" value="RHAMNOSYLTRANSFERASE WBBL"/>
    <property type="match status" value="1"/>
</dbReference>